<comment type="subcellular location">
    <subcellularLocation>
        <location evidence="1">Membrane</location>
        <topology evidence="1">Multi-pass membrane protein</topology>
    </subcellularLocation>
</comment>
<feature type="compositionally biased region" description="Low complexity" evidence="3">
    <location>
        <begin position="25"/>
        <end position="39"/>
    </location>
</feature>
<feature type="transmembrane region" description="Helical" evidence="4">
    <location>
        <begin position="270"/>
        <end position="293"/>
    </location>
</feature>
<feature type="transmembrane region" description="Helical" evidence="4">
    <location>
        <begin position="199"/>
        <end position="219"/>
    </location>
</feature>
<evidence type="ECO:0000313" key="6">
    <source>
        <dbReference type="EMBL" id="SPN97011.1"/>
    </source>
</evidence>
<feature type="transmembrane region" description="Helical" evidence="4">
    <location>
        <begin position="231"/>
        <end position="249"/>
    </location>
</feature>
<feature type="transmembrane region" description="Helical" evidence="4">
    <location>
        <begin position="142"/>
        <end position="160"/>
    </location>
</feature>
<feature type="transmembrane region" description="Helical" evidence="4">
    <location>
        <begin position="431"/>
        <end position="452"/>
    </location>
</feature>
<evidence type="ECO:0000256" key="3">
    <source>
        <dbReference type="SAM" id="MobiDB-lite"/>
    </source>
</evidence>
<dbReference type="Pfam" id="PF07690">
    <property type="entry name" value="MFS_1"/>
    <property type="match status" value="1"/>
</dbReference>
<feature type="domain" description="Major facilitator superfamily (MFS) profile" evidence="5">
    <location>
        <begin position="71"/>
        <end position="463"/>
    </location>
</feature>
<dbReference type="SUPFAM" id="SSF103473">
    <property type="entry name" value="MFS general substrate transporter"/>
    <property type="match status" value="1"/>
</dbReference>
<dbReference type="InterPro" id="IPR036259">
    <property type="entry name" value="MFS_trans_sf"/>
</dbReference>
<dbReference type="PANTHER" id="PTHR11360:SF230">
    <property type="entry name" value="MONOCARBOXYLATE TRANSPORTER, PUTATIVE (AFU_ORTHOLOGUE AFUA_2G12790)-RELATED"/>
    <property type="match status" value="1"/>
</dbReference>
<gene>
    <name evidence="6" type="ORF">DNG_00527</name>
</gene>
<feature type="region of interest" description="Disordered" evidence="3">
    <location>
        <begin position="1"/>
        <end position="39"/>
    </location>
</feature>
<dbReference type="InterPro" id="IPR050327">
    <property type="entry name" value="Proton-linked_MCT"/>
</dbReference>
<dbReference type="InterPro" id="IPR020846">
    <property type="entry name" value="MFS_dom"/>
</dbReference>
<keyword evidence="7" id="KW-1185">Reference proteome</keyword>
<comment type="similarity">
    <text evidence="2">Belongs to the major facilitator superfamily. Monocarboxylate porter (TC 2.A.1.13) family.</text>
</comment>
<evidence type="ECO:0000256" key="1">
    <source>
        <dbReference type="ARBA" id="ARBA00004141"/>
    </source>
</evidence>
<feature type="transmembrane region" description="Helical" evidence="4">
    <location>
        <begin position="396"/>
        <end position="419"/>
    </location>
</feature>
<organism evidence="6 7">
    <name type="scientific">Cephalotrichum gorgonifer</name>
    <dbReference type="NCBI Taxonomy" id="2041049"/>
    <lineage>
        <taxon>Eukaryota</taxon>
        <taxon>Fungi</taxon>
        <taxon>Dikarya</taxon>
        <taxon>Ascomycota</taxon>
        <taxon>Pezizomycotina</taxon>
        <taxon>Sordariomycetes</taxon>
        <taxon>Hypocreomycetidae</taxon>
        <taxon>Microascales</taxon>
        <taxon>Microascaceae</taxon>
        <taxon>Cephalotrichum</taxon>
    </lineage>
</organism>
<feature type="transmembrane region" description="Helical" evidence="4">
    <location>
        <begin position="72"/>
        <end position="93"/>
    </location>
</feature>
<dbReference type="AlphaFoldDB" id="A0AAE8MR29"/>
<evidence type="ECO:0000259" key="5">
    <source>
        <dbReference type="PROSITE" id="PS50850"/>
    </source>
</evidence>
<feature type="transmembrane region" description="Helical" evidence="4">
    <location>
        <begin position="360"/>
        <end position="384"/>
    </location>
</feature>
<protein>
    <submittedName>
        <fullName evidence="6">Related to monocarboxylate transporter</fullName>
    </submittedName>
</protein>
<dbReference type="Gene3D" id="1.20.1250.20">
    <property type="entry name" value="MFS general substrate transporter like domains"/>
    <property type="match status" value="1"/>
</dbReference>
<feature type="transmembrane region" description="Helical" evidence="4">
    <location>
        <begin position="333"/>
        <end position="354"/>
    </location>
</feature>
<dbReference type="EMBL" id="ONZQ02000001">
    <property type="protein sequence ID" value="SPN97011.1"/>
    <property type="molecule type" value="Genomic_DNA"/>
</dbReference>
<evidence type="ECO:0000256" key="2">
    <source>
        <dbReference type="ARBA" id="ARBA00006727"/>
    </source>
</evidence>
<accession>A0AAE8MR29</accession>
<reference evidence="6" key="1">
    <citation type="submission" date="2018-03" db="EMBL/GenBank/DDBJ databases">
        <authorList>
            <person name="Guldener U."/>
        </authorList>
    </citation>
    <scope>NUCLEOTIDE SEQUENCE</scope>
</reference>
<keyword evidence="4" id="KW-0472">Membrane</keyword>
<keyword evidence="4" id="KW-0812">Transmembrane</keyword>
<proteinExistence type="inferred from homology"/>
<dbReference type="GO" id="GO:0016020">
    <property type="term" value="C:membrane"/>
    <property type="evidence" value="ECO:0007669"/>
    <property type="project" value="UniProtKB-SubCell"/>
</dbReference>
<comment type="caution">
    <text evidence="6">The sequence shown here is derived from an EMBL/GenBank/DDBJ whole genome shotgun (WGS) entry which is preliminary data.</text>
</comment>
<feature type="compositionally biased region" description="Basic and acidic residues" evidence="3">
    <location>
        <begin position="1"/>
        <end position="13"/>
    </location>
</feature>
<feature type="transmembrane region" description="Helical" evidence="4">
    <location>
        <begin position="305"/>
        <end position="326"/>
    </location>
</feature>
<dbReference type="PANTHER" id="PTHR11360">
    <property type="entry name" value="MONOCARBOXYLATE TRANSPORTER"/>
    <property type="match status" value="1"/>
</dbReference>
<dbReference type="GO" id="GO:0022857">
    <property type="term" value="F:transmembrane transporter activity"/>
    <property type="evidence" value="ECO:0007669"/>
    <property type="project" value="InterPro"/>
</dbReference>
<dbReference type="InterPro" id="IPR011701">
    <property type="entry name" value="MFS"/>
</dbReference>
<dbReference type="PROSITE" id="PS50850">
    <property type="entry name" value="MFS"/>
    <property type="match status" value="1"/>
</dbReference>
<feature type="transmembrane region" description="Helical" evidence="4">
    <location>
        <begin position="166"/>
        <end position="187"/>
    </location>
</feature>
<sequence>MSRMRMEPHKGVDETAVEMKSQTPSGSRSNSDGNGTGDNSGALAAIPDLVLARPATPTEEDNITYPDGGTRAWAVVLGSAINMAATYGLMTGVGLFQVYWKEHQLKEYSPTDIAWIISVFGFLDIFAAGPAGVLFDRWGARRLLFPAGAVYFASFVGLAFSTKYEQFMGCFIVAGVSASFITTIAAAVINHWFLRRKGLAMGLATMGSGIGGIFFSVVLKPLFERLSWQQGILVLSCIVCAAVTTGALCTKARIPPRTDKFFDFSCFKSLRFLLTTLSVSGFELVLFASWGIIPTYAEAAGLGNKFYLMLALNIGSTLGRIIPGYLADKMGSFNVTLAMSLFTLFTMLGIWLPAGNSSEVALYAVSTCLGFGTGSFVATSATCLGHLCDTRDSGKYFGSCYTVVSLATLVSNPICQAILDSSERHGQSRLVWFLATVLAVSTLSCATVRWILLGYRWRWLFKV</sequence>
<dbReference type="Proteomes" id="UP001187682">
    <property type="component" value="Unassembled WGS sequence"/>
</dbReference>
<name>A0AAE8MR29_9PEZI</name>
<keyword evidence="4" id="KW-1133">Transmembrane helix</keyword>
<evidence type="ECO:0000256" key="4">
    <source>
        <dbReference type="SAM" id="Phobius"/>
    </source>
</evidence>
<feature type="transmembrane region" description="Helical" evidence="4">
    <location>
        <begin position="113"/>
        <end position="135"/>
    </location>
</feature>
<evidence type="ECO:0000313" key="7">
    <source>
        <dbReference type="Proteomes" id="UP001187682"/>
    </source>
</evidence>